<sequence>MDQHRQPRLLVFNSPSDRNTRLGEQTLTSLTEQRWLKNTSSSMRLKYTAAHVTVFFTSKRGSFWALSIFIQ</sequence>
<name>A0A1D8N470_YARLL</name>
<accession>A0A1D8N470</accession>
<dbReference type="Proteomes" id="UP000182444">
    <property type="component" value="Chromosome 1A"/>
</dbReference>
<reference evidence="1 2" key="1">
    <citation type="journal article" date="2016" name="PLoS ONE">
        <title>Sequence Assembly of Yarrowia lipolytica Strain W29/CLIB89 Shows Transposable Element Diversity.</title>
        <authorList>
            <person name="Magnan C."/>
            <person name="Yu J."/>
            <person name="Chang I."/>
            <person name="Jahn E."/>
            <person name="Kanomata Y."/>
            <person name="Wu J."/>
            <person name="Zeller M."/>
            <person name="Oakes M."/>
            <person name="Baldi P."/>
            <person name="Sandmeyer S."/>
        </authorList>
    </citation>
    <scope>NUCLEOTIDE SEQUENCE [LARGE SCALE GENOMIC DNA]</scope>
    <source>
        <strain evidence="2">CLIB89(W29)</strain>
    </source>
</reference>
<proteinExistence type="predicted"/>
<gene>
    <name evidence="1" type="ORF">YALI1_A08941g</name>
</gene>
<dbReference type="AlphaFoldDB" id="A0A1D8N470"/>
<evidence type="ECO:0000313" key="2">
    <source>
        <dbReference type="Proteomes" id="UP000182444"/>
    </source>
</evidence>
<evidence type="ECO:0000313" key="1">
    <source>
        <dbReference type="EMBL" id="AOW00434.1"/>
    </source>
</evidence>
<dbReference type="EMBL" id="CP017553">
    <property type="protein sequence ID" value="AOW00434.1"/>
    <property type="molecule type" value="Genomic_DNA"/>
</dbReference>
<dbReference type="VEuPathDB" id="FungiDB:YALI1_A08941g"/>
<protein>
    <submittedName>
        <fullName evidence="1">Uncharacterized protein</fullName>
    </submittedName>
</protein>
<dbReference type="GeneID" id="94582365"/>
<dbReference type="RefSeq" id="XP_068137806.1">
    <property type="nucleotide sequence ID" value="XM_068281705.1"/>
</dbReference>
<organism evidence="1 2">
    <name type="scientific">Yarrowia lipolytica</name>
    <name type="common">Candida lipolytica</name>
    <dbReference type="NCBI Taxonomy" id="4952"/>
    <lineage>
        <taxon>Eukaryota</taxon>
        <taxon>Fungi</taxon>
        <taxon>Dikarya</taxon>
        <taxon>Ascomycota</taxon>
        <taxon>Saccharomycotina</taxon>
        <taxon>Dipodascomycetes</taxon>
        <taxon>Dipodascales</taxon>
        <taxon>Dipodascales incertae sedis</taxon>
        <taxon>Yarrowia</taxon>
    </lineage>
</organism>